<evidence type="ECO:0000313" key="2">
    <source>
        <dbReference type="EMBL" id="SHL06286.1"/>
    </source>
</evidence>
<dbReference type="NCBIfam" id="TIGR01444">
    <property type="entry name" value="fkbM_fam"/>
    <property type="match status" value="1"/>
</dbReference>
<dbReference type="OrthoDB" id="9812600at2"/>
<dbReference type="PANTHER" id="PTHR34203">
    <property type="entry name" value="METHYLTRANSFERASE, FKBM FAMILY PROTEIN"/>
    <property type="match status" value="1"/>
</dbReference>
<protein>
    <submittedName>
        <fullName evidence="2">Methyltransferase, FkbM family</fullName>
    </submittedName>
</protein>
<dbReference type="EMBL" id="FRAU01000011">
    <property type="protein sequence ID" value="SHL06286.1"/>
    <property type="molecule type" value="Genomic_DNA"/>
</dbReference>
<dbReference type="InterPro" id="IPR029063">
    <property type="entry name" value="SAM-dependent_MTases_sf"/>
</dbReference>
<dbReference type="PANTHER" id="PTHR34203:SF15">
    <property type="entry name" value="SLL1173 PROTEIN"/>
    <property type="match status" value="1"/>
</dbReference>
<evidence type="ECO:0000313" key="3">
    <source>
        <dbReference type="Proteomes" id="UP000185812"/>
    </source>
</evidence>
<dbReference type="RefSeq" id="WP_084660604.1">
    <property type="nucleotide sequence ID" value="NZ_FRAU01000011.1"/>
</dbReference>
<sequence length="277" mass="31350">MFWHLLPPSWIRWMGRLPFKLSVFRPFIDMIARFLRQGEHVMAHGIGKGLRFDPAGLRAGYALGTADLEEQKVLAAWLRCGQVFYDIGANVGFFSVLAAKLVGPTGKVYAFEPFLQNIEAIRKNAALNSFEEIIEIWHGAVSNRSGSGKLVLCESSDRFRLEDTAVNAPSITVPLYTIDELVLKGRLRPPDLVKIDVEGHELQVLQGMEETIRRYRPVILCEVHWWVGENEALLKELVLPLGYRIAQIDDKTMLGHLKNYHLLMIPGSVSGSRQKRM</sequence>
<proteinExistence type="predicted"/>
<dbReference type="SUPFAM" id="SSF53335">
    <property type="entry name" value="S-adenosyl-L-methionine-dependent methyltransferases"/>
    <property type="match status" value="1"/>
</dbReference>
<dbReference type="Proteomes" id="UP000185812">
    <property type="component" value="Unassembled WGS sequence"/>
</dbReference>
<accession>A0A1M6XK58</accession>
<dbReference type="GO" id="GO:0032259">
    <property type="term" value="P:methylation"/>
    <property type="evidence" value="ECO:0007669"/>
    <property type="project" value="UniProtKB-KW"/>
</dbReference>
<keyword evidence="3" id="KW-1185">Reference proteome</keyword>
<feature type="domain" description="Methyltransferase FkbM" evidence="1">
    <location>
        <begin position="86"/>
        <end position="236"/>
    </location>
</feature>
<dbReference type="Gene3D" id="3.40.50.150">
    <property type="entry name" value="Vaccinia Virus protein VP39"/>
    <property type="match status" value="1"/>
</dbReference>
<dbReference type="InterPro" id="IPR006342">
    <property type="entry name" value="FkbM_mtfrase"/>
</dbReference>
<dbReference type="GO" id="GO:0008168">
    <property type="term" value="F:methyltransferase activity"/>
    <property type="evidence" value="ECO:0007669"/>
    <property type="project" value="UniProtKB-KW"/>
</dbReference>
<dbReference type="STRING" id="633813.SAMN04488087_2630"/>
<keyword evidence="2" id="KW-0808">Transferase</keyword>
<keyword evidence="2" id="KW-0489">Methyltransferase</keyword>
<dbReference type="Pfam" id="PF05050">
    <property type="entry name" value="Methyltransf_21"/>
    <property type="match status" value="1"/>
</dbReference>
<reference evidence="3" key="1">
    <citation type="submission" date="2016-11" db="EMBL/GenBank/DDBJ databases">
        <authorList>
            <person name="Varghese N."/>
            <person name="Submissions S."/>
        </authorList>
    </citation>
    <scope>NUCLEOTIDE SEQUENCE [LARGE SCALE GENOMIC DNA]</scope>
    <source>
        <strain evidence="3">DSM 22212</strain>
    </source>
</reference>
<dbReference type="AlphaFoldDB" id="A0A1M6XK58"/>
<gene>
    <name evidence="2" type="ORF">SAMN04488087_2630</name>
</gene>
<dbReference type="InterPro" id="IPR052514">
    <property type="entry name" value="SAM-dependent_MTase"/>
</dbReference>
<name>A0A1M6XK58_9BACT</name>
<organism evidence="2 3">
    <name type="scientific">Rhodothermus profundi</name>
    <dbReference type="NCBI Taxonomy" id="633813"/>
    <lineage>
        <taxon>Bacteria</taxon>
        <taxon>Pseudomonadati</taxon>
        <taxon>Rhodothermota</taxon>
        <taxon>Rhodothermia</taxon>
        <taxon>Rhodothermales</taxon>
        <taxon>Rhodothermaceae</taxon>
        <taxon>Rhodothermus</taxon>
    </lineage>
</organism>
<evidence type="ECO:0000259" key="1">
    <source>
        <dbReference type="Pfam" id="PF05050"/>
    </source>
</evidence>